<protein>
    <submittedName>
        <fullName evidence="1">Uncharacterized protein</fullName>
    </submittedName>
</protein>
<sequence>MKNADMPAMPVELSGFGSYEPIAYTGLTKREMMAMHIMCGIAPARFTPEYGAEQAVSYADALLAELGKGGAS</sequence>
<accession>A0A0A7KTU0</accession>
<dbReference type="RefSeq" id="WP_005310200.1">
    <property type="nucleotide sequence ID" value="NZ_CP038102.1"/>
</dbReference>
<dbReference type="AlphaFoldDB" id="A0A0A7KTU0"/>
<organism evidence="1">
    <name type="scientific">Aeromonas salmonicida subsp. salmonicida</name>
    <dbReference type="NCBI Taxonomy" id="29491"/>
    <lineage>
        <taxon>Bacteria</taxon>
        <taxon>Pseudomonadati</taxon>
        <taxon>Pseudomonadota</taxon>
        <taxon>Gammaproteobacteria</taxon>
        <taxon>Aeromonadales</taxon>
        <taxon>Aeromonadaceae</taxon>
        <taxon>Aeromonas</taxon>
    </lineage>
</organism>
<dbReference type="EMBL" id="KJ626178">
    <property type="protein sequence ID" value="AIZ49567.1"/>
    <property type="molecule type" value="Genomic_DNA"/>
</dbReference>
<reference evidence="1" key="2">
    <citation type="journal article" date="2015" name="Vet. Microbiol.">
        <title>Variants of a genomic island in Aeromonas salmonicida subsp. salmonicida link isolates with their geographical origins.</title>
        <authorList>
            <person name="Emond-Rheault J.G."/>
            <person name="Vincent A.T."/>
            <person name="Trudel M.V."/>
            <person name="Brochu F."/>
            <person name="Boyle B."/>
            <person name="Tanaka K.H."/>
            <person name="Attere S.A."/>
            <person name="Jubinville E."/>
            <person name="Loch T.P."/>
            <person name="Winters A.D."/>
            <person name="Faisal M."/>
            <person name="Frenette M."/>
            <person name="Derome N."/>
            <person name="Charette S.J."/>
        </authorList>
    </citation>
    <scope>NUCLEOTIDE SEQUENCE</scope>
    <source>
        <strain evidence="1">01-B526</strain>
    </source>
</reference>
<evidence type="ECO:0000313" key="1">
    <source>
        <dbReference type="EMBL" id="AIZ49567.1"/>
    </source>
</evidence>
<reference evidence="1" key="1">
    <citation type="submission" date="2014-03" db="EMBL/GenBank/DDBJ databases">
        <authorList>
            <person name="Emond-Rheault J.-G."/>
            <person name="Trudel M.V."/>
            <person name="Vincent A.T."/>
            <person name="Brochu F."/>
            <person name="Boyle B."/>
            <person name="Tanaka K.H."/>
            <person name="Attere S.A."/>
            <person name="Jubinville E."/>
            <person name="Frenette M."/>
            <person name="Derome N."/>
            <person name="Charette S.J."/>
        </authorList>
    </citation>
    <scope>NUCLEOTIDE SEQUENCE</scope>
    <source>
        <strain evidence="1">01-B526</strain>
    </source>
</reference>
<name>A0A0A7KTU0_AERSS</name>
<proteinExistence type="predicted"/>